<accession>A0A392U4E8</accession>
<dbReference type="EMBL" id="LXQA010720024">
    <property type="protein sequence ID" value="MCI67587.1"/>
    <property type="molecule type" value="Genomic_DNA"/>
</dbReference>
<reference evidence="2 3" key="1">
    <citation type="journal article" date="2018" name="Front. Plant Sci.">
        <title>Red Clover (Trifolium pratense) and Zigzag Clover (T. medium) - A Picture of Genomic Similarities and Differences.</title>
        <authorList>
            <person name="Dluhosova J."/>
            <person name="Istvanek J."/>
            <person name="Nedelnik J."/>
            <person name="Repkova J."/>
        </authorList>
    </citation>
    <scope>NUCLEOTIDE SEQUENCE [LARGE SCALE GENOMIC DNA]</scope>
    <source>
        <strain evidence="3">cv. 10/8</strain>
        <tissue evidence="2">Leaf</tissue>
    </source>
</reference>
<protein>
    <submittedName>
        <fullName evidence="2">Uncharacterized protein</fullName>
    </submittedName>
</protein>
<evidence type="ECO:0000313" key="2">
    <source>
        <dbReference type="EMBL" id="MCI67587.1"/>
    </source>
</evidence>
<keyword evidence="1" id="KW-0812">Transmembrane</keyword>
<keyword evidence="1" id="KW-1133">Transmembrane helix</keyword>
<sequence length="80" mass="9087">VGEPCANLYSSARVLTKGNEFELAIWDWARNFFGLFDQLFFLFSELLLLFALLLGVTAVKVYRAHIWCGRLGCCLGLLVR</sequence>
<feature type="non-terminal residue" evidence="2">
    <location>
        <position position="1"/>
    </location>
</feature>
<evidence type="ECO:0000256" key="1">
    <source>
        <dbReference type="SAM" id="Phobius"/>
    </source>
</evidence>
<dbReference type="Proteomes" id="UP000265520">
    <property type="component" value="Unassembled WGS sequence"/>
</dbReference>
<feature type="transmembrane region" description="Helical" evidence="1">
    <location>
        <begin position="39"/>
        <end position="62"/>
    </location>
</feature>
<keyword evidence="3" id="KW-1185">Reference proteome</keyword>
<comment type="caution">
    <text evidence="2">The sequence shown here is derived from an EMBL/GenBank/DDBJ whole genome shotgun (WGS) entry which is preliminary data.</text>
</comment>
<proteinExistence type="predicted"/>
<dbReference type="AlphaFoldDB" id="A0A392U4E8"/>
<organism evidence="2 3">
    <name type="scientific">Trifolium medium</name>
    <dbReference type="NCBI Taxonomy" id="97028"/>
    <lineage>
        <taxon>Eukaryota</taxon>
        <taxon>Viridiplantae</taxon>
        <taxon>Streptophyta</taxon>
        <taxon>Embryophyta</taxon>
        <taxon>Tracheophyta</taxon>
        <taxon>Spermatophyta</taxon>
        <taxon>Magnoliopsida</taxon>
        <taxon>eudicotyledons</taxon>
        <taxon>Gunneridae</taxon>
        <taxon>Pentapetalae</taxon>
        <taxon>rosids</taxon>
        <taxon>fabids</taxon>
        <taxon>Fabales</taxon>
        <taxon>Fabaceae</taxon>
        <taxon>Papilionoideae</taxon>
        <taxon>50 kb inversion clade</taxon>
        <taxon>NPAAA clade</taxon>
        <taxon>Hologalegina</taxon>
        <taxon>IRL clade</taxon>
        <taxon>Trifolieae</taxon>
        <taxon>Trifolium</taxon>
    </lineage>
</organism>
<feature type="non-terminal residue" evidence="2">
    <location>
        <position position="80"/>
    </location>
</feature>
<keyword evidence="1" id="KW-0472">Membrane</keyword>
<evidence type="ECO:0000313" key="3">
    <source>
        <dbReference type="Proteomes" id="UP000265520"/>
    </source>
</evidence>
<name>A0A392U4E8_9FABA</name>